<gene>
    <name evidence="3" type="ORF">IFM89_039060</name>
</gene>
<evidence type="ECO:0000313" key="3">
    <source>
        <dbReference type="EMBL" id="KAF9612342.1"/>
    </source>
</evidence>
<dbReference type="InterPro" id="IPR040044">
    <property type="entry name" value="SRR1L"/>
</dbReference>
<evidence type="ECO:0000313" key="4">
    <source>
        <dbReference type="Proteomes" id="UP000631114"/>
    </source>
</evidence>
<dbReference type="OrthoDB" id="551431at2759"/>
<accession>A0A835I9S5</accession>
<dbReference type="GO" id="GO:0005737">
    <property type="term" value="C:cytoplasm"/>
    <property type="evidence" value="ECO:0007669"/>
    <property type="project" value="TreeGrafter"/>
</dbReference>
<dbReference type="InterPro" id="IPR012942">
    <property type="entry name" value="SRR1-like"/>
</dbReference>
<protein>
    <recommendedName>
        <fullName evidence="2">SRR1-like domain-containing protein</fullName>
    </recommendedName>
</protein>
<reference evidence="3 4" key="1">
    <citation type="submission" date="2020-10" db="EMBL/GenBank/DDBJ databases">
        <title>The Coptis chinensis genome and diversification of protoberbering-type alkaloids.</title>
        <authorList>
            <person name="Wang B."/>
            <person name="Shu S."/>
            <person name="Song C."/>
            <person name="Liu Y."/>
        </authorList>
    </citation>
    <scope>NUCLEOTIDE SEQUENCE [LARGE SCALE GENOMIC DNA]</scope>
    <source>
        <strain evidence="3">HL-2020</strain>
        <tissue evidence="3">Leaf</tissue>
    </source>
</reference>
<dbReference type="Pfam" id="PF07985">
    <property type="entry name" value="SRR1"/>
    <property type="match status" value="1"/>
</dbReference>
<dbReference type="AlphaFoldDB" id="A0A835I9S5"/>
<sequence length="199" mass="22850">METLEVLTYFLRILGSETKMQMVIYGIGSIESYDCPRLQLSFAILIKRKFDWIGDIEVNEQGRRQAVKPTMFFMPHCEAVLYDNLLRANWRPENLNKMVLFGNNFEKYEQYVYKEDLVLLSCVEDKNDPSTLVKQIDIKGVKRIVEDGKVAGGMIPKSIAYGCEQLDMQLKSEKRSAGMHDLNLHCIKVAQTLVDKAST</sequence>
<proteinExistence type="inferred from homology"/>
<keyword evidence="4" id="KW-1185">Reference proteome</keyword>
<feature type="domain" description="SRR1-like" evidence="2">
    <location>
        <begin position="57"/>
        <end position="120"/>
    </location>
</feature>
<dbReference type="GO" id="GO:0005634">
    <property type="term" value="C:nucleus"/>
    <property type="evidence" value="ECO:0007669"/>
    <property type="project" value="TreeGrafter"/>
</dbReference>
<dbReference type="PANTHER" id="PTHR28626">
    <property type="entry name" value="SRR1-LIKE PROTEIN"/>
    <property type="match status" value="1"/>
</dbReference>
<evidence type="ECO:0000259" key="2">
    <source>
        <dbReference type="Pfam" id="PF07985"/>
    </source>
</evidence>
<dbReference type="EMBL" id="JADFTS010000004">
    <property type="protein sequence ID" value="KAF9612342.1"/>
    <property type="molecule type" value="Genomic_DNA"/>
</dbReference>
<comment type="caution">
    <text evidence="3">The sequence shown here is derived from an EMBL/GenBank/DDBJ whole genome shotgun (WGS) entry which is preliminary data.</text>
</comment>
<dbReference type="Proteomes" id="UP000631114">
    <property type="component" value="Unassembled WGS sequence"/>
</dbReference>
<organism evidence="3 4">
    <name type="scientific">Coptis chinensis</name>
    <dbReference type="NCBI Taxonomy" id="261450"/>
    <lineage>
        <taxon>Eukaryota</taxon>
        <taxon>Viridiplantae</taxon>
        <taxon>Streptophyta</taxon>
        <taxon>Embryophyta</taxon>
        <taxon>Tracheophyta</taxon>
        <taxon>Spermatophyta</taxon>
        <taxon>Magnoliopsida</taxon>
        <taxon>Ranunculales</taxon>
        <taxon>Ranunculaceae</taxon>
        <taxon>Coptidoideae</taxon>
        <taxon>Coptis</taxon>
    </lineage>
</organism>
<dbReference type="PANTHER" id="PTHR28626:SF3">
    <property type="entry name" value="SRR1-LIKE PROTEIN"/>
    <property type="match status" value="1"/>
</dbReference>
<name>A0A835I9S5_9MAGN</name>
<comment type="similarity">
    <text evidence="1">Belongs to the SRR1 family.</text>
</comment>
<evidence type="ECO:0000256" key="1">
    <source>
        <dbReference type="ARBA" id="ARBA00009856"/>
    </source>
</evidence>